<dbReference type="InterPro" id="IPR004706">
    <property type="entry name" value="Arsenical-R_Acr3"/>
</dbReference>
<dbReference type="PANTHER" id="PTHR43057">
    <property type="entry name" value="ARSENITE EFFLUX TRANSPORTER"/>
    <property type="match status" value="1"/>
</dbReference>
<dbReference type="Gene3D" id="1.20.1530.20">
    <property type="match status" value="1"/>
</dbReference>
<name>A0A6C0TXA4_9GAMM</name>
<protein>
    <submittedName>
        <fullName evidence="10">ACR3 family arsenite efflux transporter</fullName>
    </submittedName>
</protein>
<keyword evidence="5 8" id="KW-0812">Transmembrane</keyword>
<feature type="transmembrane region" description="Helical" evidence="9">
    <location>
        <begin position="238"/>
        <end position="259"/>
    </location>
</feature>
<feature type="transmembrane region" description="Helical" evidence="9">
    <location>
        <begin position="158"/>
        <end position="180"/>
    </location>
</feature>
<sequence length="371" mass="39796">MADTPTAQIAASPLSRFERYLSLWVFLCIVAGLALANLFPGVFQLLAGFEYGSVNFVVAVLIWFMVYPMMVSVDFTSLKHIHERPKGLVITLVVNWLIKPFTMAALGVLFFEFVFAGLIDPANAGQYIAGMILLGAAPCTAMVFVWSQLVRGDATYTLVQVSLNDVIMIFAFAPIVALLLGVTDISVPWETLLLSVVLYVVVPLAAGVLTRMRLTRKAGPGLQGEAEVSRFVSRIKPLSVLGLLATVVLLFGFQGQIILDQPLLIALIAIPLLIQSYGIFAIAYAAACLWRVPFNIAAPCALIGTSNFFELAVAVAIGLFGLNSGAALVTVVGVLVEVPVMLSLVAVANRTSHWFPVAETASKPGVDQKHS</sequence>
<feature type="transmembrane region" description="Helical" evidence="9">
    <location>
        <begin position="265"/>
        <end position="289"/>
    </location>
</feature>
<feature type="transmembrane region" description="Helical" evidence="9">
    <location>
        <begin position="45"/>
        <end position="67"/>
    </location>
</feature>
<evidence type="ECO:0000256" key="6">
    <source>
        <dbReference type="ARBA" id="ARBA00022989"/>
    </source>
</evidence>
<evidence type="ECO:0000256" key="3">
    <source>
        <dbReference type="ARBA" id="ARBA00022448"/>
    </source>
</evidence>
<feature type="transmembrane region" description="Helical" evidence="9">
    <location>
        <begin position="192"/>
        <end position="210"/>
    </location>
</feature>
<evidence type="ECO:0000256" key="7">
    <source>
        <dbReference type="ARBA" id="ARBA00023136"/>
    </source>
</evidence>
<keyword evidence="4 8" id="KW-1003">Cell membrane</keyword>
<keyword evidence="7 8" id="KW-0472">Membrane</keyword>
<reference evidence="10 11" key="1">
    <citation type="submission" date="2020-02" db="EMBL/GenBank/DDBJ databases">
        <title>Genome sequencing for Kineobactrum sp. M2.</title>
        <authorList>
            <person name="Park S.-J."/>
        </authorList>
    </citation>
    <scope>NUCLEOTIDE SEQUENCE [LARGE SCALE GENOMIC DNA]</scope>
    <source>
        <strain evidence="10 11">M2</strain>
    </source>
</reference>
<keyword evidence="3 8" id="KW-0813">Transport</keyword>
<organism evidence="10 11">
    <name type="scientific">Kineobactrum salinum</name>
    <dbReference type="NCBI Taxonomy" id="2708301"/>
    <lineage>
        <taxon>Bacteria</taxon>
        <taxon>Pseudomonadati</taxon>
        <taxon>Pseudomonadota</taxon>
        <taxon>Gammaproteobacteria</taxon>
        <taxon>Cellvibrionales</taxon>
        <taxon>Halieaceae</taxon>
        <taxon>Kineobactrum</taxon>
    </lineage>
</organism>
<dbReference type="InterPro" id="IPR038770">
    <property type="entry name" value="Na+/solute_symporter_sf"/>
</dbReference>
<keyword evidence="6 8" id="KW-1133">Transmembrane helix</keyword>
<comment type="similarity">
    <text evidence="2 8">Belongs to the arsenical resistance-3 (ACR3) (TC 2.A.59) family.</text>
</comment>
<dbReference type="AlphaFoldDB" id="A0A6C0TXA4"/>
<feature type="transmembrane region" description="Helical" evidence="9">
    <location>
        <begin position="127"/>
        <end position="146"/>
    </location>
</feature>
<comment type="subcellular location">
    <subcellularLocation>
        <location evidence="1 8">Cell membrane</location>
        <topology evidence="1 8">Multi-pass membrane protein</topology>
    </subcellularLocation>
</comment>
<keyword evidence="11" id="KW-1185">Reference proteome</keyword>
<evidence type="ECO:0000256" key="9">
    <source>
        <dbReference type="SAM" id="Phobius"/>
    </source>
</evidence>
<dbReference type="GO" id="GO:0015104">
    <property type="term" value="F:antimonite transmembrane transporter activity"/>
    <property type="evidence" value="ECO:0007669"/>
    <property type="project" value="TreeGrafter"/>
</dbReference>
<dbReference type="GO" id="GO:0015297">
    <property type="term" value="F:antiporter activity"/>
    <property type="evidence" value="ECO:0007669"/>
    <property type="project" value="UniProtKB-UniRule"/>
</dbReference>
<proteinExistence type="inferred from homology"/>
<feature type="transmembrane region" description="Helical" evidence="9">
    <location>
        <begin position="88"/>
        <end position="115"/>
    </location>
</feature>
<evidence type="ECO:0000313" key="10">
    <source>
        <dbReference type="EMBL" id="QIB64421.1"/>
    </source>
</evidence>
<dbReference type="GO" id="GO:0005886">
    <property type="term" value="C:plasma membrane"/>
    <property type="evidence" value="ECO:0007669"/>
    <property type="project" value="UniProtKB-SubCell"/>
</dbReference>
<evidence type="ECO:0000313" key="11">
    <source>
        <dbReference type="Proteomes" id="UP000477680"/>
    </source>
</evidence>
<accession>A0A6C0TXA4</accession>
<dbReference type="Pfam" id="PF01758">
    <property type="entry name" value="SBF"/>
    <property type="match status" value="1"/>
</dbReference>
<dbReference type="InterPro" id="IPR002657">
    <property type="entry name" value="BilAc:Na_symport/Acr3"/>
</dbReference>
<dbReference type="PIRSF" id="PIRSF005508">
    <property type="entry name" value="Acr3"/>
    <property type="match status" value="1"/>
</dbReference>
<dbReference type="KEGG" id="kim:G3T16_02410"/>
<dbReference type="PANTHER" id="PTHR43057:SF1">
    <property type="entry name" value="ARSENICAL-RESISTANCE PROTEIN 3"/>
    <property type="match status" value="1"/>
</dbReference>
<dbReference type="Proteomes" id="UP000477680">
    <property type="component" value="Chromosome"/>
</dbReference>
<feature type="transmembrane region" description="Helical" evidence="9">
    <location>
        <begin position="21"/>
        <end position="39"/>
    </location>
</feature>
<dbReference type="NCBIfam" id="TIGR00832">
    <property type="entry name" value="acr3"/>
    <property type="match status" value="1"/>
</dbReference>
<dbReference type="EMBL" id="CP048711">
    <property type="protein sequence ID" value="QIB64421.1"/>
    <property type="molecule type" value="Genomic_DNA"/>
</dbReference>
<evidence type="ECO:0000256" key="4">
    <source>
        <dbReference type="ARBA" id="ARBA00022475"/>
    </source>
</evidence>
<evidence type="ECO:0000256" key="2">
    <source>
        <dbReference type="ARBA" id="ARBA00010110"/>
    </source>
</evidence>
<dbReference type="RefSeq" id="WP_163493671.1">
    <property type="nucleotide sequence ID" value="NZ_CP048711.1"/>
</dbReference>
<feature type="transmembrane region" description="Helical" evidence="9">
    <location>
        <begin position="296"/>
        <end position="320"/>
    </location>
</feature>
<evidence type="ECO:0000256" key="8">
    <source>
        <dbReference type="PIRNR" id="PIRNR005508"/>
    </source>
</evidence>
<dbReference type="GO" id="GO:0015105">
    <property type="term" value="F:arsenite transmembrane transporter activity"/>
    <property type="evidence" value="ECO:0007669"/>
    <property type="project" value="TreeGrafter"/>
</dbReference>
<gene>
    <name evidence="10" type="primary">arsB</name>
    <name evidence="10" type="ORF">G3T16_02410</name>
</gene>
<feature type="transmembrane region" description="Helical" evidence="9">
    <location>
        <begin position="326"/>
        <end position="347"/>
    </location>
</feature>
<evidence type="ECO:0000256" key="1">
    <source>
        <dbReference type="ARBA" id="ARBA00004651"/>
    </source>
</evidence>
<evidence type="ECO:0000256" key="5">
    <source>
        <dbReference type="ARBA" id="ARBA00022692"/>
    </source>
</evidence>